<evidence type="ECO:0000256" key="7">
    <source>
        <dbReference type="ARBA" id="ARBA00023242"/>
    </source>
</evidence>
<evidence type="ECO:0000256" key="2">
    <source>
        <dbReference type="ARBA" id="ARBA00022448"/>
    </source>
</evidence>
<reference evidence="9" key="1">
    <citation type="submission" date="2024-07" db="EMBL/GenBank/DDBJ databases">
        <title>Two chromosome-level genome assemblies of Korean endemic species Abeliophyllum distichum and Forsythia ovata (Oleaceae).</title>
        <authorList>
            <person name="Jang H."/>
        </authorList>
    </citation>
    <scope>NUCLEOTIDE SEQUENCE [LARGE SCALE GENOMIC DNA]</scope>
</reference>
<comment type="subcellular location">
    <subcellularLocation>
        <location evidence="1">Nucleus</location>
        <location evidence="1">Nuclear pore complex</location>
    </subcellularLocation>
</comment>
<dbReference type="AlphaFoldDB" id="A0ABD1VWG0"/>
<evidence type="ECO:0000256" key="6">
    <source>
        <dbReference type="ARBA" id="ARBA00023132"/>
    </source>
</evidence>
<evidence type="ECO:0000313" key="8">
    <source>
        <dbReference type="EMBL" id="KAL2541729.1"/>
    </source>
</evidence>
<keyword evidence="2" id="KW-0813">Transport</keyword>
<name>A0ABD1VWG0_9LAMI</name>
<organism evidence="8 9">
    <name type="scientific">Abeliophyllum distichum</name>
    <dbReference type="NCBI Taxonomy" id="126358"/>
    <lineage>
        <taxon>Eukaryota</taxon>
        <taxon>Viridiplantae</taxon>
        <taxon>Streptophyta</taxon>
        <taxon>Embryophyta</taxon>
        <taxon>Tracheophyta</taxon>
        <taxon>Spermatophyta</taxon>
        <taxon>Magnoliopsida</taxon>
        <taxon>eudicotyledons</taxon>
        <taxon>Gunneridae</taxon>
        <taxon>Pentapetalae</taxon>
        <taxon>asterids</taxon>
        <taxon>lamiids</taxon>
        <taxon>Lamiales</taxon>
        <taxon>Oleaceae</taxon>
        <taxon>Forsythieae</taxon>
        <taxon>Abeliophyllum</taxon>
    </lineage>
</organism>
<comment type="caution">
    <text evidence="8">The sequence shown here is derived from an EMBL/GenBank/DDBJ whole genome shotgun (WGS) entry which is preliminary data.</text>
</comment>
<sequence length="197" mass="21219">MDSILVAAWSDGQLQIDASADEIQLVWKVGSAPRVCVDSYHHILCAAMNCESVPPGLSVLKFDQPRIIRPGHSIASLDSFTGNITVGVYREVMGPLRNVYHSLGEDSEVQIGVCEGRAVSFLYNLVSKDSILVAAWSGGQLQIDALADEIQPVWKVGSAPHVSVDSYDHILGAAMICESVPTGFSVLKFDQPQNHTG</sequence>
<evidence type="ECO:0000256" key="4">
    <source>
        <dbReference type="ARBA" id="ARBA00022927"/>
    </source>
</evidence>
<dbReference type="GO" id="GO:0015031">
    <property type="term" value="P:protein transport"/>
    <property type="evidence" value="ECO:0007669"/>
    <property type="project" value="UniProtKB-KW"/>
</dbReference>
<dbReference type="InterPro" id="IPR037700">
    <property type="entry name" value="NUP88/NUP82"/>
</dbReference>
<proteinExistence type="predicted"/>
<protein>
    <submittedName>
        <fullName evidence="8">Nuclear pore complex protein</fullName>
    </submittedName>
</protein>
<gene>
    <name evidence="8" type="ORF">Adt_02707</name>
</gene>
<keyword evidence="3" id="KW-0509">mRNA transport</keyword>
<dbReference type="PANTHER" id="PTHR13257">
    <property type="entry name" value="NUCLEOPORIN NUP84-RELATED"/>
    <property type="match status" value="1"/>
</dbReference>
<dbReference type="GO" id="GO:0051028">
    <property type="term" value="P:mRNA transport"/>
    <property type="evidence" value="ECO:0007669"/>
    <property type="project" value="UniProtKB-KW"/>
</dbReference>
<evidence type="ECO:0000256" key="5">
    <source>
        <dbReference type="ARBA" id="ARBA00023010"/>
    </source>
</evidence>
<evidence type="ECO:0000313" key="9">
    <source>
        <dbReference type="Proteomes" id="UP001604336"/>
    </source>
</evidence>
<dbReference type="GO" id="GO:0005643">
    <property type="term" value="C:nuclear pore"/>
    <property type="evidence" value="ECO:0007669"/>
    <property type="project" value="UniProtKB-SubCell"/>
</dbReference>
<dbReference type="PANTHER" id="PTHR13257:SF0">
    <property type="entry name" value="NUCLEAR PORE COMPLEX PROTEIN NUP88"/>
    <property type="match status" value="1"/>
</dbReference>
<keyword evidence="4" id="KW-0653">Protein transport</keyword>
<keyword evidence="9" id="KW-1185">Reference proteome</keyword>
<evidence type="ECO:0000256" key="3">
    <source>
        <dbReference type="ARBA" id="ARBA00022816"/>
    </source>
</evidence>
<keyword evidence="7" id="KW-0539">Nucleus</keyword>
<dbReference type="EMBL" id="JBFOLK010000001">
    <property type="protein sequence ID" value="KAL2541729.1"/>
    <property type="molecule type" value="Genomic_DNA"/>
</dbReference>
<keyword evidence="5" id="KW-0811">Translocation</keyword>
<accession>A0ABD1VWG0</accession>
<evidence type="ECO:0000256" key="1">
    <source>
        <dbReference type="ARBA" id="ARBA00004567"/>
    </source>
</evidence>
<keyword evidence="6" id="KW-0906">Nuclear pore complex</keyword>
<dbReference type="Proteomes" id="UP001604336">
    <property type="component" value="Unassembled WGS sequence"/>
</dbReference>